<dbReference type="AlphaFoldDB" id="A0A8D9HW67"/>
<accession>A0A8D9HW67</accession>
<name>A0A8D9HW67_BRACM</name>
<feature type="transmembrane region" description="Helical" evidence="1">
    <location>
        <begin position="20"/>
        <end position="48"/>
    </location>
</feature>
<organism evidence="2 3">
    <name type="scientific">Brassica campestris</name>
    <name type="common">Field mustard</name>
    <dbReference type="NCBI Taxonomy" id="3711"/>
    <lineage>
        <taxon>Eukaryota</taxon>
        <taxon>Viridiplantae</taxon>
        <taxon>Streptophyta</taxon>
        <taxon>Embryophyta</taxon>
        <taxon>Tracheophyta</taxon>
        <taxon>Spermatophyta</taxon>
        <taxon>Magnoliopsida</taxon>
        <taxon>eudicotyledons</taxon>
        <taxon>Gunneridae</taxon>
        <taxon>Pentapetalae</taxon>
        <taxon>rosids</taxon>
        <taxon>malvids</taxon>
        <taxon>Brassicales</taxon>
        <taxon>Brassicaceae</taxon>
        <taxon>Brassiceae</taxon>
        <taxon>Brassica</taxon>
    </lineage>
</organism>
<proteinExistence type="predicted"/>
<evidence type="ECO:0000313" key="3">
    <source>
        <dbReference type="Proteomes" id="UP000694005"/>
    </source>
</evidence>
<evidence type="ECO:0000313" key="2">
    <source>
        <dbReference type="EMBL" id="CAG7906988.1"/>
    </source>
</evidence>
<dbReference type="EMBL" id="LS974620">
    <property type="protein sequence ID" value="CAG7906988.1"/>
    <property type="molecule type" value="Genomic_DNA"/>
</dbReference>
<dbReference type="Proteomes" id="UP000694005">
    <property type="component" value="Chromosome A04"/>
</dbReference>
<gene>
    <name evidence="2" type="ORF">BRAPAZ1V2_A04P18890.2</name>
</gene>
<keyword evidence="1" id="KW-0812">Transmembrane</keyword>
<dbReference type="Gramene" id="A04p18890.2_BraZ1">
    <property type="protein sequence ID" value="A04p18890.2_BraZ1.CDS.1"/>
    <property type="gene ID" value="A04g18890.2_BraZ1"/>
</dbReference>
<keyword evidence="1" id="KW-1133">Transmembrane helix</keyword>
<keyword evidence="1" id="KW-0472">Membrane</keyword>
<feature type="transmembrane region" description="Helical" evidence="1">
    <location>
        <begin position="60"/>
        <end position="80"/>
    </location>
</feature>
<protein>
    <submittedName>
        <fullName evidence="2">Uncharacterized protein</fullName>
    </submittedName>
</protein>
<reference evidence="2 3" key="1">
    <citation type="submission" date="2021-07" db="EMBL/GenBank/DDBJ databases">
        <authorList>
            <consortium name="Genoscope - CEA"/>
            <person name="William W."/>
        </authorList>
    </citation>
    <scope>NUCLEOTIDE SEQUENCE [LARGE SCALE GENOMIC DNA]</scope>
</reference>
<evidence type="ECO:0000256" key="1">
    <source>
        <dbReference type="SAM" id="Phobius"/>
    </source>
</evidence>
<sequence length="131" mass="14351">MTLLIGGVAYKESSCRNMIWGCLLSTIAMVWWCSFLCLLGVGLWRVAIFGGFRFFPNKCAALSTGLALCVAVWPCWFLFWRSTASCSRLNQILKSSSSGTPISTGLCLSQLLWFLLLWQAVSANGVVPSGK</sequence>